<protein>
    <submittedName>
        <fullName evidence="1">Uncharacterized protein</fullName>
    </submittedName>
</protein>
<dbReference type="AlphaFoldDB" id="A0A645D934"/>
<evidence type="ECO:0000313" key="1">
    <source>
        <dbReference type="EMBL" id="MPM85781.1"/>
    </source>
</evidence>
<gene>
    <name evidence="1" type="ORF">SDC9_132863</name>
</gene>
<comment type="caution">
    <text evidence="1">The sequence shown here is derived from an EMBL/GenBank/DDBJ whole genome shotgun (WGS) entry which is preliminary data.</text>
</comment>
<sequence length="148" mass="16694">MNSIFNTNLEISLRLLLNLYVVEKDKTLDALVISDFITVYAKDFNLGSSNLHGDNEFSYTEFAARRSQSLDAVKALVARNLVTILETTDGFTYSITDKGIAVCDSMTTQYAADYINTAYKVEEFVSMQSTTELMSKISKSALRKNEWR</sequence>
<dbReference type="InterPro" id="IPR046904">
    <property type="entry name" value="ABC-3C_MC2"/>
</dbReference>
<dbReference type="Pfam" id="PF20288">
    <property type="entry name" value="MC2"/>
    <property type="match status" value="1"/>
</dbReference>
<dbReference type="EMBL" id="VSSQ01033989">
    <property type="protein sequence ID" value="MPM85781.1"/>
    <property type="molecule type" value="Genomic_DNA"/>
</dbReference>
<accession>A0A645D934</accession>
<organism evidence="1">
    <name type="scientific">bioreactor metagenome</name>
    <dbReference type="NCBI Taxonomy" id="1076179"/>
    <lineage>
        <taxon>unclassified sequences</taxon>
        <taxon>metagenomes</taxon>
        <taxon>ecological metagenomes</taxon>
    </lineage>
</organism>
<name>A0A645D934_9ZZZZ</name>
<reference evidence="1" key="1">
    <citation type="submission" date="2019-08" db="EMBL/GenBank/DDBJ databases">
        <authorList>
            <person name="Kucharzyk K."/>
            <person name="Murdoch R.W."/>
            <person name="Higgins S."/>
            <person name="Loffler F."/>
        </authorList>
    </citation>
    <scope>NUCLEOTIDE SEQUENCE</scope>
</reference>
<proteinExistence type="predicted"/>